<dbReference type="InterPro" id="IPR005312">
    <property type="entry name" value="DUF1759"/>
</dbReference>
<keyword evidence="3" id="KW-1185">Reference proteome</keyword>
<protein>
    <submittedName>
        <fullName evidence="2">Reverse transcriptase</fullName>
    </submittedName>
</protein>
<reference evidence="2 3" key="1">
    <citation type="journal article" date="2015" name="Genome Biol. Evol.">
        <title>The genome of winter moth (Operophtera brumata) provides a genomic perspective on sexual dimorphism and phenology.</title>
        <authorList>
            <person name="Derks M.F."/>
            <person name="Smit S."/>
            <person name="Salis L."/>
            <person name="Schijlen E."/>
            <person name="Bossers A."/>
            <person name="Mateman C."/>
            <person name="Pijl A.S."/>
            <person name="de Ridder D."/>
            <person name="Groenen M.A."/>
            <person name="Visser M.E."/>
            <person name="Megens H.J."/>
        </authorList>
    </citation>
    <scope>NUCLEOTIDE SEQUENCE [LARGE SCALE GENOMIC DNA]</scope>
    <source>
        <strain evidence="2">WM2013NL</strain>
        <tissue evidence="2">Head and thorax</tissue>
    </source>
</reference>
<feature type="region of interest" description="Disordered" evidence="1">
    <location>
        <begin position="578"/>
        <end position="598"/>
    </location>
</feature>
<feature type="compositionally biased region" description="Basic and acidic residues" evidence="1">
    <location>
        <begin position="578"/>
        <end position="588"/>
    </location>
</feature>
<name>A0A0L7KLZ3_OPEBR</name>
<dbReference type="Pfam" id="PF03564">
    <property type="entry name" value="DUF1759"/>
    <property type="match status" value="1"/>
</dbReference>
<dbReference type="PANTHER" id="PTHR47331:SF5">
    <property type="entry name" value="RIBONUCLEASE H"/>
    <property type="match status" value="1"/>
</dbReference>
<feature type="region of interest" description="Disordered" evidence="1">
    <location>
        <begin position="255"/>
        <end position="285"/>
    </location>
</feature>
<evidence type="ECO:0000256" key="1">
    <source>
        <dbReference type="SAM" id="MobiDB-lite"/>
    </source>
</evidence>
<comment type="caution">
    <text evidence="2">The sequence shown here is derived from an EMBL/GenBank/DDBJ whole genome shotgun (WGS) entry which is preliminary data.</text>
</comment>
<organism evidence="2 3">
    <name type="scientific">Operophtera brumata</name>
    <name type="common">Winter moth</name>
    <name type="synonym">Phalaena brumata</name>
    <dbReference type="NCBI Taxonomy" id="104452"/>
    <lineage>
        <taxon>Eukaryota</taxon>
        <taxon>Metazoa</taxon>
        <taxon>Ecdysozoa</taxon>
        <taxon>Arthropoda</taxon>
        <taxon>Hexapoda</taxon>
        <taxon>Insecta</taxon>
        <taxon>Pterygota</taxon>
        <taxon>Neoptera</taxon>
        <taxon>Endopterygota</taxon>
        <taxon>Lepidoptera</taxon>
        <taxon>Glossata</taxon>
        <taxon>Ditrysia</taxon>
        <taxon>Geometroidea</taxon>
        <taxon>Geometridae</taxon>
        <taxon>Larentiinae</taxon>
        <taxon>Operophtera</taxon>
    </lineage>
</organism>
<dbReference type="AlphaFoldDB" id="A0A0L7KLZ3"/>
<proteinExistence type="predicted"/>
<dbReference type="PANTHER" id="PTHR47331">
    <property type="entry name" value="PHD-TYPE DOMAIN-CONTAINING PROTEIN"/>
    <property type="match status" value="1"/>
</dbReference>
<dbReference type="GO" id="GO:0003964">
    <property type="term" value="F:RNA-directed DNA polymerase activity"/>
    <property type="evidence" value="ECO:0007669"/>
    <property type="project" value="UniProtKB-KW"/>
</dbReference>
<keyword evidence="2" id="KW-0808">Transferase</keyword>
<keyword evidence="2" id="KW-0548">Nucleotidyltransferase</keyword>
<evidence type="ECO:0000313" key="2">
    <source>
        <dbReference type="EMBL" id="KOB64323.1"/>
    </source>
</evidence>
<accession>A0A0L7KLZ3</accession>
<dbReference type="Proteomes" id="UP000037510">
    <property type="component" value="Unassembled WGS sequence"/>
</dbReference>
<dbReference type="STRING" id="104452.A0A0L7KLZ3"/>
<sequence length="598" mass="66809">MWRLRKCLRGAAKEAVSALLVSASSPEIIISTLKLRFGNPEYILSKLVYDIKKLPPMSQDYHKEIVSFSVKIQNFTGAVRAVGREEYLQGMSVVSVILSKLPTVLLSRWTDYSFIPITEGKESRLVLLSDFLKEEAVKVSTTSNTYFVPTRSDQHKHKNSEYTQPRSQTTLMHTANQDSTKCLFCKTSAHTKITACNKFKKALRKVRWQFVKRSGLCFKCLLSRHDRDTCLAPVCDKDDCGQPHHPLLHYPVSLERSSEPQLAPAPAPHERQPAPATTPAPDITGSGAEIVSHVTASDSEYKVLLKVVPIRIHSANGIIDSSALLDDGSTITFISDGLAQRAGLRGEREMIRIRGAFNDELSCESIVTKVNLSGMDNKVYSIRARTVKNLNLPVHSMSVVDCDRYKSMSDIKHLLCTTDLKPEILIGQDNFHLLIPIEINLGSSVEPFATLSPLGWCVHGKWHMPRRASRCAPAAHATLLVSNAAAPAPLPLAARQQDQQLHDLHEEVRRSFALDSMGVCGKPRQNKNDLLAVAKLDKTAELVDGRWWVGLPWKNEDCRMPDSYSTALKRLKSIERKMEKDEDTKLDQQQRSGIELCT</sequence>
<evidence type="ECO:0000313" key="3">
    <source>
        <dbReference type="Proteomes" id="UP000037510"/>
    </source>
</evidence>
<gene>
    <name evidence="2" type="ORF">OBRU01_24460</name>
</gene>
<keyword evidence="2" id="KW-0695">RNA-directed DNA polymerase</keyword>
<dbReference type="EMBL" id="JTDY01008907">
    <property type="protein sequence ID" value="KOB64323.1"/>
    <property type="molecule type" value="Genomic_DNA"/>
</dbReference>